<gene>
    <name evidence="1" type="ORF">A3C72_01995</name>
</gene>
<sequence>MQNTPTTIYVPGLDTSRRDEKGDVLFQLGQPIMQLMELEVDKERYEAWLKLINKRRVRKRRARRSRS</sequence>
<dbReference type="AlphaFoldDB" id="A0A1G2MFU4"/>
<accession>A0A1G2MFU4</accession>
<evidence type="ECO:0000313" key="2">
    <source>
        <dbReference type="Proteomes" id="UP000177130"/>
    </source>
</evidence>
<name>A0A1G2MFU4_9BACT</name>
<dbReference type="EMBL" id="MHRK01000061">
    <property type="protein sequence ID" value="OHA22019.1"/>
    <property type="molecule type" value="Genomic_DNA"/>
</dbReference>
<dbReference type="Proteomes" id="UP000177130">
    <property type="component" value="Unassembled WGS sequence"/>
</dbReference>
<proteinExistence type="predicted"/>
<organism evidence="1 2">
    <name type="scientific">Candidatus Taylorbacteria bacterium RIFCSPHIGHO2_02_FULL_43_32b</name>
    <dbReference type="NCBI Taxonomy" id="1802306"/>
    <lineage>
        <taxon>Bacteria</taxon>
        <taxon>Candidatus Tayloriibacteriota</taxon>
    </lineage>
</organism>
<reference evidence="1 2" key="1">
    <citation type="journal article" date="2016" name="Nat. Commun.">
        <title>Thousands of microbial genomes shed light on interconnected biogeochemical processes in an aquifer system.</title>
        <authorList>
            <person name="Anantharaman K."/>
            <person name="Brown C.T."/>
            <person name="Hug L.A."/>
            <person name="Sharon I."/>
            <person name="Castelle C.J."/>
            <person name="Probst A.J."/>
            <person name="Thomas B.C."/>
            <person name="Singh A."/>
            <person name="Wilkins M.J."/>
            <person name="Karaoz U."/>
            <person name="Brodie E.L."/>
            <person name="Williams K.H."/>
            <person name="Hubbard S.S."/>
            <person name="Banfield J.F."/>
        </authorList>
    </citation>
    <scope>NUCLEOTIDE SEQUENCE [LARGE SCALE GENOMIC DNA]</scope>
</reference>
<protein>
    <submittedName>
        <fullName evidence="1">Uncharacterized protein</fullName>
    </submittedName>
</protein>
<evidence type="ECO:0000313" key="1">
    <source>
        <dbReference type="EMBL" id="OHA22019.1"/>
    </source>
</evidence>
<comment type="caution">
    <text evidence="1">The sequence shown here is derived from an EMBL/GenBank/DDBJ whole genome shotgun (WGS) entry which is preliminary data.</text>
</comment>